<keyword evidence="1 5" id="KW-0677">Repeat</keyword>
<keyword evidence="10" id="KW-1185">Reference proteome</keyword>
<dbReference type="SUPFAM" id="SSF81923">
    <property type="entry name" value="Double Clp-N motif"/>
    <property type="match status" value="1"/>
</dbReference>
<dbReference type="Gene3D" id="1.10.8.60">
    <property type="match status" value="1"/>
</dbReference>
<protein>
    <submittedName>
        <fullName evidence="9">Chaperone protein ClpD, chloroplastic</fullName>
    </submittedName>
</protein>
<dbReference type="Proteomes" id="UP000283530">
    <property type="component" value="Unassembled WGS sequence"/>
</dbReference>
<evidence type="ECO:0000256" key="4">
    <source>
        <dbReference type="ARBA" id="ARBA00023186"/>
    </source>
</evidence>
<reference evidence="9 10" key="1">
    <citation type="journal article" date="2019" name="Nat. Plants">
        <title>Stout camphor tree genome fills gaps in understanding of flowering plant genome evolution.</title>
        <authorList>
            <person name="Chaw S.M."/>
            <person name="Liu Y.C."/>
            <person name="Wu Y.W."/>
            <person name="Wang H.Y."/>
            <person name="Lin C.I."/>
            <person name="Wu C.S."/>
            <person name="Ke H.M."/>
            <person name="Chang L.Y."/>
            <person name="Hsu C.Y."/>
            <person name="Yang H.T."/>
            <person name="Sudianto E."/>
            <person name="Hsu M.H."/>
            <person name="Wu K.P."/>
            <person name="Wang L.N."/>
            <person name="Leebens-Mack J.H."/>
            <person name="Tsai I.J."/>
        </authorList>
    </citation>
    <scope>NUCLEOTIDE SEQUENCE [LARGE SCALE GENOMIC DNA]</scope>
    <source>
        <strain evidence="10">cv. Chaw 1501</strain>
        <tissue evidence="9">Young leaves</tissue>
    </source>
</reference>
<evidence type="ECO:0000256" key="3">
    <source>
        <dbReference type="ARBA" id="ARBA00022840"/>
    </source>
</evidence>
<evidence type="ECO:0000256" key="7">
    <source>
        <dbReference type="SAM" id="MobiDB-lite"/>
    </source>
</evidence>
<dbReference type="PROSITE" id="PS00870">
    <property type="entry name" value="CLPAB_1"/>
    <property type="match status" value="1"/>
</dbReference>
<dbReference type="InterPro" id="IPR041546">
    <property type="entry name" value="ClpA/ClpB_AAA_lid"/>
</dbReference>
<evidence type="ECO:0000256" key="6">
    <source>
        <dbReference type="RuleBase" id="RU004432"/>
    </source>
</evidence>
<evidence type="ECO:0000313" key="10">
    <source>
        <dbReference type="Proteomes" id="UP000283530"/>
    </source>
</evidence>
<organism evidence="9 10">
    <name type="scientific">Cinnamomum micranthum f. kanehirae</name>
    <dbReference type="NCBI Taxonomy" id="337451"/>
    <lineage>
        <taxon>Eukaryota</taxon>
        <taxon>Viridiplantae</taxon>
        <taxon>Streptophyta</taxon>
        <taxon>Embryophyta</taxon>
        <taxon>Tracheophyta</taxon>
        <taxon>Spermatophyta</taxon>
        <taxon>Magnoliopsida</taxon>
        <taxon>Magnoliidae</taxon>
        <taxon>Laurales</taxon>
        <taxon>Lauraceae</taxon>
        <taxon>Cinnamomum</taxon>
    </lineage>
</organism>
<evidence type="ECO:0000256" key="2">
    <source>
        <dbReference type="ARBA" id="ARBA00022741"/>
    </source>
</evidence>
<proteinExistence type="inferred from homology"/>
<dbReference type="GO" id="GO:0005737">
    <property type="term" value="C:cytoplasm"/>
    <property type="evidence" value="ECO:0007669"/>
    <property type="project" value="TreeGrafter"/>
</dbReference>
<name>A0A3S4P8Y9_9MAGN</name>
<dbReference type="FunFam" id="3.40.50.300:FF:000025">
    <property type="entry name" value="ATP-dependent Clp protease subunit"/>
    <property type="match status" value="1"/>
</dbReference>
<dbReference type="CDD" id="cd00009">
    <property type="entry name" value="AAA"/>
    <property type="match status" value="1"/>
</dbReference>
<dbReference type="InterPro" id="IPR027417">
    <property type="entry name" value="P-loop_NTPase"/>
</dbReference>
<dbReference type="InterPro" id="IPR004176">
    <property type="entry name" value="Clp_R_N"/>
</dbReference>
<dbReference type="Pfam" id="PF10431">
    <property type="entry name" value="ClpB_D2-small"/>
    <property type="match status" value="1"/>
</dbReference>
<dbReference type="Gene3D" id="3.40.50.300">
    <property type="entry name" value="P-loop containing nucleotide triphosphate hydrolases"/>
    <property type="match status" value="3"/>
</dbReference>
<dbReference type="PROSITE" id="PS51903">
    <property type="entry name" value="CLP_R"/>
    <property type="match status" value="1"/>
</dbReference>
<evidence type="ECO:0000313" key="9">
    <source>
        <dbReference type="EMBL" id="RWR87223.1"/>
    </source>
</evidence>
<dbReference type="InterPro" id="IPR028299">
    <property type="entry name" value="ClpA/B_CS2"/>
</dbReference>
<dbReference type="PANTHER" id="PTHR11638">
    <property type="entry name" value="ATP-DEPENDENT CLP PROTEASE"/>
    <property type="match status" value="1"/>
</dbReference>
<dbReference type="CDD" id="cd19499">
    <property type="entry name" value="RecA-like_ClpB_Hsp104-like"/>
    <property type="match status" value="1"/>
</dbReference>
<comment type="similarity">
    <text evidence="6">Belongs to the ClpA/ClpB family.</text>
</comment>
<feature type="domain" description="Clp R" evidence="8">
    <location>
        <begin position="114"/>
        <end position="266"/>
    </location>
</feature>
<dbReference type="AlphaFoldDB" id="A0A3S4P8Y9"/>
<dbReference type="Pfam" id="PF17871">
    <property type="entry name" value="AAA_lid_9"/>
    <property type="match status" value="1"/>
</dbReference>
<dbReference type="InterPro" id="IPR036628">
    <property type="entry name" value="Clp_N_dom_sf"/>
</dbReference>
<dbReference type="InterPro" id="IPR003959">
    <property type="entry name" value="ATPase_AAA_core"/>
</dbReference>
<evidence type="ECO:0000256" key="5">
    <source>
        <dbReference type="PROSITE-ProRule" id="PRU01251"/>
    </source>
</evidence>
<dbReference type="InterPro" id="IPR050130">
    <property type="entry name" value="ClpA_ClpB"/>
</dbReference>
<dbReference type="EMBL" id="QPKB01000006">
    <property type="protein sequence ID" value="RWR87223.1"/>
    <property type="molecule type" value="Genomic_DNA"/>
</dbReference>
<dbReference type="InterPro" id="IPR018368">
    <property type="entry name" value="ClpA/B_CS1"/>
</dbReference>
<evidence type="ECO:0000256" key="1">
    <source>
        <dbReference type="ARBA" id="ARBA00022737"/>
    </source>
</evidence>
<dbReference type="SMART" id="SM00382">
    <property type="entry name" value="AAA"/>
    <property type="match status" value="2"/>
</dbReference>
<evidence type="ECO:0000259" key="8">
    <source>
        <dbReference type="PROSITE" id="PS51903"/>
    </source>
</evidence>
<dbReference type="GO" id="GO:0034605">
    <property type="term" value="P:cellular response to heat"/>
    <property type="evidence" value="ECO:0007669"/>
    <property type="project" value="TreeGrafter"/>
</dbReference>
<dbReference type="Pfam" id="PF00004">
    <property type="entry name" value="AAA"/>
    <property type="match status" value="1"/>
</dbReference>
<dbReference type="SUPFAM" id="SSF52540">
    <property type="entry name" value="P-loop containing nucleoside triphosphate hydrolases"/>
    <property type="match status" value="2"/>
</dbReference>
<dbReference type="GO" id="GO:0005524">
    <property type="term" value="F:ATP binding"/>
    <property type="evidence" value="ECO:0007669"/>
    <property type="project" value="UniProtKB-KW"/>
</dbReference>
<dbReference type="InterPro" id="IPR019489">
    <property type="entry name" value="Clp_ATPase_C"/>
</dbReference>
<dbReference type="PROSITE" id="PS00871">
    <property type="entry name" value="CLPAB_2"/>
    <property type="match status" value="1"/>
</dbReference>
<accession>A0A3S4P8Y9</accession>
<dbReference type="InterPro" id="IPR001270">
    <property type="entry name" value="ClpA/B"/>
</dbReference>
<keyword evidence="3 6" id="KW-0067">ATP-binding</keyword>
<dbReference type="Pfam" id="PF02861">
    <property type="entry name" value="Clp_N"/>
    <property type="match status" value="1"/>
</dbReference>
<keyword evidence="4 6" id="KW-0143">Chaperone</keyword>
<keyword evidence="2 6" id="KW-0547">Nucleotide-binding</keyword>
<dbReference type="GO" id="GO:0016887">
    <property type="term" value="F:ATP hydrolysis activity"/>
    <property type="evidence" value="ECO:0007669"/>
    <property type="project" value="InterPro"/>
</dbReference>
<dbReference type="PRINTS" id="PR00300">
    <property type="entry name" value="CLPPROTEASEA"/>
</dbReference>
<dbReference type="STRING" id="337451.A0A3S4P8Y9"/>
<dbReference type="Gene3D" id="1.10.1780.10">
    <property type="entry name" value="Clp, N-terminal domain"/>
    <property type="match status" value="1"/>
</dbReference>
<gene>
    <name evidence="9" type="ORF">CKAN_01616000</name>
</gene>
<dbReference type="Pfam" id="PF07724">
    <property type="entry name" value="AAA_2"/>
    <property type="match status" value="1"/>
</dbReference>
<feature type="region of interest" description="Disordered" evidence="7">
    <location>
        <begin position="270"/>
        <end position="295"/>
    </location>
</feature>
<dbReference type="OrthoDB" id="47330at2759"/>
<comment type="caution">
    <text evidence="9">The sequence shown here is derived from an EMBL/GenBank/DDBJ whole genome shotgun (WGS) entry which is preliminary data.</text>
</comment>
<dbReference type="PANTHER" id="PTHR11638:SF185">
    <property type="entry name" value="ATP-DEPENDENT CLP PROTEASE ATP-BINDING SUBUNIT"/>
    <property type="match status" value="1"/>
</dbReference>
<sequence length="983" mass="107318">MMETIAVAPSSSHSSSSSSSFPHLLPIFSSRSIMHLSPLLPRNCNPSRPTYSPPGQNPIFSAKFKQPAHTHVVLRRCLLSASTSPFPPLPFSHRNSSSVLPRRSRRRQPISAAFERFTERAIKSVIFSQREAMALGKDMVFTQHLLLGLIAEDRSSDGFLGSGITITRARDAVRSIWKDDGEDAAAASAGAPPRSATDIPFSVSSKRVFEAAVEYSRSMGYNFVAPEHISIGLFTVDDGSATRVLERLGVNIDHLATVAVSRLQGELAKDGREPPVVSKKTREKSSIGKATVAKSSDNQKGKSALAQFCVDLTTRASEGLIDPVIGRDIEVQRIVQILCRRTKNNPILLGEPGVGKTAIAEGLSINIANGDVPIFLLDKHILALDIGLLMAGAKERGELEARVTSLISEVQKAGNIILFIDEVHTLIGSGTVGRGSKGSGLDIANLIKPALGRGELQCIASTTTDEHRKHFEKDKALARRFQPVLISEPSQEDAVKILLGLREKYEAHHRCRFTLAAINAAVYLSARYIPDRYLPDKAIDLIDEAGSRARMDAFKKRKEQQTCILSKSPNDYWQEIRAVQAMHEMVQANKLKYSLDQGGTDGANVAAIEDDIPEYPISSTLDNDATVVVGPDEIAEVASLWTGIPIQQLTADERMLLVGLEEQLRKRVIGQDDAVSAISRAVKRSRVGLKDPDRPIAAMLFCGPTGVGKTELTKALAGCYFGSEAAMLRLDMSEYMERHTVSKLIGSPPGYIGYGEGGTLTEAVRRRPFTVILLDEIEKAHPDIFNILLQVFEDGHLTDSQGRRISFKNTLIIMTSNVGSTAIAKGRRTTIGFLIADDSESSSYAGMKALVMEELKAYFRPELLNRIDEVVVFHPLEKTQMLKILSIMLHEVKARLLSLGIGLEVSEAIMDLVCQQGYDRSYGARPLRRAVTHYIEDVISEALLAGNYKPGDTAMVDVDASGNPFVTNRSDHSVHLSDAASTL</sequence>
<dbReference type="SMART" id="SM01086">
    <property type="entry name" value="ClpB_D2-small"/>
    <property type="match status" value="1"/>
</dbReference>
<dbReference type="InterPro" id="IPR003593">
    <property type="entry name" value="AAA+_ATPase"/>
</dbReference>